<dbReference type="SMART" id="SM00277">
    <property type="entry name" value="GRAN"/>
    <property type="match status" value="3"/>
</dbReference>
<keyword evidence="4" id="KW-1015">Disulfide bond</keyword>
<proteinExistence type="inferred from homology"/>
<evidence type="ECO:0000313" key="8">
    <source>
        <dbReference type="Proteomes" id="UP000759131"/>
    </source>
</evidence>
<evidence type="ECO:0000256" key="3">
    <source>
        <dbReference type="ARBA" id="ARBA00022525"/>
    </source>
</evidence>
<comment type="subcellular location">
    <subcellularLocation>
        <location evidence="1">Secreted</location>
    </subcellularLocation>
</comment>
<feature type="domain" description="Granulins" evidence="6">
    <location>
        <begin position="58"/>
        <end position="71"/>
    </location>
</feature>
<accession>A0A7R9LMX5</accession>
<keyword evidence="5" id="KW-0732">Signal</keyword>
<name>A0A7R9LMX5_9ACAR</name>
<gene>
    <name evidence="7" type="ORF">OSB1V03_LOCUS20146</name>
</gene>
<dbReference type="Proteomes" id="UP000759131">
    <property type="component" value="Unassembled WGS sequence"/>
</dbReference>
<dbReference type="InterPro" id="IPR037277">
    <property type="entry name" value="Granulin_sf"/>
</dbReference>
<dbReference type="PROSITE" id="PS00799">
    <property type="entry name" value="GRANULINS"/>
    <property type="match status" value="3"/>
</dbReference>
<dbReference type="OrthoDB" id="5854875at2759"/>
<feature type="chain" id="PRO_5036403516" description="Granulins domain-containing protein" evidence="5">
    <location>
        <begin position="24"/>
        <end position="245"/>
    </location>
</feature>
<dbReference type="InterPro" id="IPR000118">
    <property type="entry name" value="Granulin"/>
</dbReference>
<dbReference type="InterPro" id="IPR039036">
    <property type="entry name" value="Granulin_fam"/>
</dbReference>
<evidence type="ECO:0000256" key="2">
    <source>
        <dbReference type="ARBA" id="ARBA00010093"/>
    </source>
</evidence>
<sequence length="245" mass="26405">MNCRPCMTLWSIWLLSMIAVSQSALCPDQHTQCGDDMTCCKWSSGNYGCCPLASAQCCADGLHCCPNGTKCNDKEGTCDALTEQTKRIALNLLPQINSESAGICPDRNQTCLSDQTCCKEKGGGYGCCPYDSGVCCSDLLHCCPHGTRCDLIHKECVRQTNRLIDSNDSTNTPKERMRLIGFEAMNVTRVVCPGGRYVCPDNNTCCHTSASKWGCCPLLDAVCCKDGVHCCPSGTKCTSSGCQSL</sequence>
<dbReference type="PANTHER" id="PTHR12274:SF3">
    <property type="entry name" value="PROGRANULIN"/>
    <property type="match status" value="1"/>
</dbReference>
<organism evidence="7">
    <name type="scientific">Medioppia subpectinata</name>
    <dbReference type="NCBI Taxonomy" id="1979941"/>
    <lineage>
        <taxon>Eukaryota</taxon>
        <taxon>Metazoa</taxon>
        <taxon>Ecdysozoa</taxon>
        <taxon>Arthropoda</taxon>
        <taxon>Chelicerata</taxon>
        <taxon>Arachnida</taxon>
        <taxon>Acari</taxon>
        <taxon>Acariformes</taxon>
        <taxon>Sarcoptiformes</taxon>
        <taxon>Oribatida</taxon>
        <taxon>Brachypylina</taxon>
        <taxon>Oppioidea</taxon>
        <taxon>Oppiidae</taxon>
        <taxon>Medioppia</taxon>
    </lineage>
</organism>
<feature type="domain" description="Granulins" evidence="6">
    <location>
        <begin position="136"/>
        <end position="149"/>
    </location>
</feature>
<dbReference type="SUPFAM" id="SSF57277">
    <property type="entry name" value="Granulin repeat"/>
    <property type="match status" value="3"/>
</dbReference>
<dbReference type="AlphaFoldDB" id="A0A7R9LMX5"/>
<keyword evidence="3" id="KW-0964">Secreted</keyword>
<dbReference type="EMBL" id="CAJPIZ010032055">
    <property type="protein sequence ID" value="CAG2120199.1"/>
    <property type="molecule type" value="Genomic_DNA"/>
</dbReference>
<evidence type="ECO:0000256" key="1">
    <source>
        <dbReference type="ARBA" id="ARBA00004613"/>
    </source>
</evidence>
<comment type="similarity">
    <text evidence="2">Belongs to the granulin family.</text>
</comment>
<dbReference type="GO" id="GO:0005576">
    <property type="term" value="C:extracellular region"/>
    <property type="evidence" value="ECO:0007669"/>
    <property type="project" value="UniProtKB-SubCell"/>
</dbReference>
<dbReference type="Gene3D" id="2.10.25.160">
    <property type="entry name" value="Granulin"/>
    <property type="match status" value="3"/>
</dbReference>
<dbReference type="Pfam" id="PF00396">
    <property type="entry name" value="Granulin"/>
    <property type="match status" value="3"/>
</dbReference>
<evidence type="ECO:0000256" key="5">
    <source>
        <dbReference type="SAM" id="SignalP"/>
    </source>
</evidence>
<reference evidence="7" key="1">
    <citation type="submission" date="2020-11" db="EMBL/GenBank/DDBJ databases">
        <authorList>
            <person name="Tran Van P."/>
        </authorList>
    </citation>
    <scope>NUCLEOTIDE SEQUENCE</scope>
</reference>
<evidence type="ECO:0000313" key="7">
    <source>
        <dbReference type="EMBL" id="CAD7644654.1"/>
    </source>
</evidence>
<protein>
    <recommendedName>
        <fullName evidence="6">Granulins domain-containing protein</fullName>
    </recommendedName>
</protein>
<dbReference type="PANTHER" id="PTHR12274">
    <property type="entry name" value="GRANULIN"/>
    <property type="match status" value="1"/>
</dbReference>
<dbReference type="EMBL" id="OC886630">
    <property type="protein sequence ID" value="CAD7644654.1"/>
    <property type="molecule type" value="Genomic_DNA"/>
</dbReference>
<evidence type="ECO:0000259" key="6">
    <source>
        <dbReference type="PROSITE" id="PS00799"/>
    </source>
</evidence>
<feature type="signal peptide" evidence="5">
    <location>
        <begin position="1"/>
        <end position="23"/>
    </location>
</feature>
<feature type="domain" description="Granulins" evidence="6">
    <location>
        <begin position="224"/>
        <end position="237"/>
    </location>
</feature>
<keyword evidence="8" id="KW-1185">Reference proteome</keyword>
<evidence type="ECO:0000256" key="4">
    <source>
        <dbReference type="ARBA" id="ARBA00023157"/>
    </source>
</evidence>